<dbReference type="Proteomes" id="UP000321485">
    <property type="component" value="Unassembled WGS sequence"/>
</dbReference>
<dbReference type="RefSeq" id="WP_056057887.1">
    <property type="nucleotide sequence ID" value="NZ_CAXUPI020000003.1"/>
</dbReference>
<proteinExistence type="predicted"/>
<dbReference type="AlphaFoldDB" id="A0A561XXL8"/>
<accession>A0A561XXL8</accession>
<dbReference type="EMBL" id="VJWE01000003">
    <property type="protein sequence ID" value="TWG40846.1"/>
    <property type="molecule type" value="Genomic_DNA"/>
</dbReference>
<name>A0A561XXL8_ACIDE</name>
<reference evidence="1 2" key="1">
    <citation type="journal article" date="2015" name="Stand. Genomic Sci.">
        <title>Genomic Encyclopedia of Bacterial and Archaeal Type Strains, Phase III: the genomes of soil and plant-associated and newly described type strains.</title>
        <authorList>
            <person name="Whitman W.B."/>
            <person name="Woyke T."/>
            <person name="Klenk H.P."/>
            <person name="Zhou Y."/>
            <person name="Lilburn T.G."/>
            <person name="Beck B.J."/>
            <person name="De Vos P."/>
            <person name="Vandamme P."/>
            <person name="Eisen J.A."/>
            <person name="Garrity G."/>
            <person name="Hugenholtz P."/>
            <person name="Kyrpides N.C."/>
        </authorList>
    </citation>
    <scope>NUCLEOTIDE SEQUENCE [LARGE SCALE GENOMIC DNA]</scope>
    <source>
        <strain evidence="1 2">DSM 64</strain>
    </source>
</reference>
<comment type="caution">
    <text evidence="1">The sequence shown here is derived from an EMBL/GenBank/DDBJ whole genome shotgun (WGS) entry which is preliminary data.</text>
</comment>
<protein>
    <submittedName>
        <fullName evidence="1">Uncharacterized protein</fullName>
    </submittedName>
</protein>
<gene>
    <name evidence="1" type="ORF">ATF69_0352</name>
</gene>
<evidence type="ECO:0000313" key="2">
    <source>
        <dbReference type="Proteomes" id="UP000321485"/>
    </source>
</evidence>
<sequence length="69" mass="6602">MWKIVVGFVLFAALSMYVIITAGDKADMGGEKHGADAVHAPEAPASAAAPAAAAAPAPAAAPASAASAQ</sequence>
<dbReference type="GeneID" id="51109435"/>
<organism evidence="1 2">
    <name type="scientific">Acidovorax delafieldii</name>
    <name type="common">Pseudomonas delafieldii</name>
    <dbReference type="NCBI Taxonomy" id="47920"/>
    <lineage>
        <taxon>Bacteria</taxon>
        <taxon>Pseudomonadati</taxon>
        <taxon>Pseudomonadota</taxon>
        <taxon>Betaproteobacteria</taxon>
        <taxon>Burkholderiales</taxon>
        <taxon>Comamonadaceae</taxon>
        <taxon>Acidovorax</taxon>
    </lineage>
</organism>
<evidence type="ECO:0000313" key="1">
    <source>
        <dbReference type="EMBL" id="TWG40846.1"/>
    </source>
</evidence>